<dbReference type="Gene3D" id="3.90.1200.10">
    <property type="match status" value="1"/>
</dbReference>
<proteinExistence type="predicted"/>
<dbReference type="Proteomes" id="UP001150266">
    <property type="component" value="Unassembled WGS sequence"/>
</dbReference>
<dbReference type="InterPro" id="IPR051678">
    <property type="entry name" value="AGP_Transferase"/>
</dbReference>
<evidence type="ECO:0000313" key="3">
    <source>
        <dbReference type="Proteomes" id="UP001150266"/>
    </source>
</evidence>
<name>A0A9W9AID3_9AGAR</name>
<gene>
    <name evidence="2" type="ORF">J3R30DRAFT_3286296</name>
</gene>
<evidence type="ECO:0000259" key="1">
    <source>
        <dbReference type="Pfam" id="PF01636"/>
    </source>
</evidence>
<dbReference type="InterPro" id="IPR011009">
    <property type="entry name" value="Kinase-like_dom_sf"/>
</dbReference>
<dbReference type="EMBL" id="JAOTPV010000005">
    <property type="protein sequence ID" value="KAJ4482509.1"/>
    <property type="molecule type" value="Genomic_DNA"/>
</dbReference>
<dbReference type="SUPFAM" id="SSF56112">
    <property type="entry name" value="Protein kinase-like (PK-like)"/>
    <property type="match status" value="1"/>
</dbReference>
<dbReference type="Pfam" id="PF01636">
    <property type="entry name" value="APH"/>
    <property type="match status" value="1"/>
</dbReference>
<dbReference type="PANTHER" id="PTHR21310">
    <property type="entry name" value="AMINOGLYCOSIDE PHOSPHOTRANSFERASE-RELATED-RELATED"/>
    <property type="match status" value="1"/>
</dbReference>
<dbReference type="PANTHER" id="PTHR21310:SF15">
    <property type="entry name" value="AMINOGLYCOSIDE PHOSPHOTRANSFERASE DOMAIN-CONTAINING PROTEIN"/>
    <property type="match status" value="1"/>
</dbReference>
<dbReference type="InterPro" id="IPR002575">
    <property type="entry name" value="Aminoglycoside_PTrfase"/>
</dbReference>
<comment type="caution">
    <text evidence="2">The sequence shown here is derived from an EMBL/GenBank/DDBJ whole genome shotgun (WGS) entry which is preliminary data.</text>
</comment>
<reference evidence="2" key="1">
    <citation type="submission" date="2022-08" db="EMBL/GenBank/DDBJ databases">
        <title>A Global Phylogenomic Analysis of the Shiitake Genus Lentinula.</title>
        <authorList>
            <consortium name="DOE Joint Genome Institute"/>
            <person name="Sierra-Patev S."/>
            <person name="Min B."/>
            <person name="Naranjo-Ortiz M."/>
            <person name="Looney B."/>
            <person name="Konkel Z."/>
            <person name="Slot J.C."/>
            <person name="Sakamoto Y."/>
            <person name="Steenwyk J.L."/>
            <person name="Rokas A."/>
            <person name="Carro J."/>
            <person name="Camarero S."/>
            <person name="Ferreira P."/>
            <person name="Molpeceres G."/>
            <person name="Ruiz-Duenas F.J."/>
            <person name="Serrano A."/>
            <person name="Henrissat B."/>
            <person name="Drula E."/>
            <person name="Hughes K.W."/>
            <person name="Mata J.L."/>
            <person name="Ishikawa N.K."/>
            <person name="Vargas-Isla R."/>
            <person name="Ushijima S."/>
            <person name="Smith C.A."/>
            <person name="Ahrendt S."/>
            <person name="Andreopoulos W."/>
            <person name="He G."/>
            <person name="Labutti K."/>
            <person name="Lipzen A."/>
            <person name="Ng V."/>
            <person name="Riley R."/>
            <person name="Sandor L."/>
            <person name="Barry K."/>
            <person name="Martinez A.T."/>
            <person name="Xiao Y."/>
            <person name="Gibbons J.G."/>
            <person name="Terashima K."/>
            <person name="Grigoriev I.V."/>
            <person name="Hibbett D.S."/>
        </authorList>
    </citation>
    <scope>NUCLEOTIDE SEQUENCE</scope>
    <source>
        <strain evidence="2">JLM2183</strain>
    </source>
</reference>
<dbReference type="AlphaFoldDB" id="A0A9W9AID3"/>
<accession>A0A9W9AID3</accession>
<dbReference type="OrthoDB" id="2831558at2759"/>
<organism evidence="2 3">
    <name type="scientific">Lentinula aciculospora</name>
    <dbReference type="NCBI Taxonomy" id="153920"/>
    <lineage>
        <taxon>Eukaryota</taxon>
        <taxon>Fungi</taxon>
        <taxon>Dikarya</taxon>
        <taxon>Basidiomycota</taxon>
        <taxon>Agaricomycotina</taxon>
        <taxon>Agaricomycetes</taxon>
        <taxon>Agaricomycetidae</taxon>
        <taxon>Agaricales</taxon>
        <taxon>Marasmiineae</taxon>
        <taxon>Omphalotaceae</taxon>
        <taxon>Lentinula</taxon>
    </lineage>
</organism>
<keyword evidence="3" id="KW-1185">Reference proteome</keyword>
<protein>
    <recommendedName>
        <fullName evidence="1">Aminoglycoside phosphotransferase domain-containing protein</fullName>
    </recommendedName>
</protein>
<sequence>MPQLAQSTYKFHASDDTRWRLAQQVLPILRDRVADIIADPLDRCRLGPFVLSHMNFNPRNIIFAREDGHILCVLDWEMSLTVPLWALVCYPSWFGQACPTSRKRNLRDTQLFKDTYIRELQRLTLEPFILSVVQNPRSEAKRRFADVATLPWPDVHSMLDWINGNREKVAQRL</sequence>
<feature type="domain" description="Aminoglycoside phosphotransferase" evidence="1">
    <location>
        <begin position="12"/>
        <end position="81"/>
    </location>
</feature>
<evidence type="ECO:0000313" key="2">
    <source>
        <dbReference type="EMBL" id="KAJ4482509.1"/>
    </source>
</evidence>